<gene>
    <name evidence="2" type="ORF">SAMN04489762_1094</name>
</gene>
<feature type="non-terminal residue" evidence="2">
    <location>
        <position position="1"/>
    </location>
</feature>
<proteinExistence type="predicted"/>
<organism evidence="2 3">
    <name type="scientific">Terribacillus saccharophilus</name>
    <dbReference type="NCBI Taxonomy" id="361277"/>
    <lineage>
        <taxon>Bacteria</taxon>
        <taxon>Bacillati</taxon>
        <taxon>Bacillota</taxon>
        <taxon>Bacilli</taxon>
        <taxon>Bacillales</taxon>
        <taxon>Bacillaceae</taxon>
        <taxon>Terribacillus</taxon>
    </lineage>
</organism>
<dbReference type="InterPro" id="IPR008160">
    <property type="entry name" value="Collagen"/>
</dbReference>
<protein>
    <submittedName>
        <fullName evidence="2">Collagen triple helix repeat-containing protein</fullName>
    </submittedName>
</protein>
<name>A0AAX2EDC0_9BACI</name>
<accession>A0AAX2EDC0</accession>
<sequence>GITGPTGAAGTTGPAGITGPTGAAGITGPTGAAGITGPTGTAGLTGPTGSTGSALPSVSAIAASQATVALPVPLNTDTVISTITPAVVAGNNVKLDLTSQIAVIATANWSVSVTATLRRDATTLNQVTVSRTGTAAGTYRVILPNTFVDVVTTTGAVTYTVSVTVVPTSNITSATAETRNLNGTRFV</sequence>
<evidence type="ECO:0000313" key="2">
    <source>
        <dbReference type="EMBL" id="SEM80783.1"/>
    </source>
</evidence>
<keyword evidence="2" id="KW-0176">Collagen</keyword>
<dbReference type="Pfam" id="PF01391">
    <property type="entry name" value="Collagen"/>
    <property type="match status" value="1"/>
</dbReference>
<feature type="region of interest" description="Disordered" evidence="1">
    <location>
        <begin position="1"/>
        <end position="50"/>
    </location>
</feature>
<evidence type="ECO:0000256" key="1">
    <source>
        <dbReference type="SAM" id="MobiDB-lite"/>
    </source>
</evidence>
<dbReference type="Proteomes" id="UP000199735">
    <property type="component" value="Unassembled WGS sequence"/>
</dbReference>
<evidence type="ECO:0000313" key="3">
    <source>
        <dbReference type="Proteomes" id="UP000199735"/>
    </source>
</evidence>
<dbReference type="AlphaFoldDB" id="A0AAX2EDC0"/>
<comment type="caution">
    <text evidence="2">The sequence shown here is derived from an EMBL/GenBank/DDBJ whole genome shotgun (WGS) entry which is preliminary data.</text>
</comment>
<reference evidence="2 3" key="1">
    <citation type="submission" date="2016-10" db="EMBL/GenBank/DDBJ databases">
        <authorList>
            <person name="Varghese N."/>
            <person name="Submissions S."/>
        </authorList>
    </citation>
    <scope>NUCLEOTIDE SEQUENCE [LARGE SCALE GENOMIC DNA]</scope>
    <source>
        <strain evidence="2 3">DSM 21619</strain>
    </source>
</reference>
<dbReference type="EMBL" id="FOCD01000001">
    <property type="protein sequence ID" value="SEM80783.1"/>
    <property type="molecule type" value="Genomic_DNA"/>
</dbReference>